<dbReference type="EC" id="6.3.4.13" evidence="2 10"/>
<dbReference type="InterPro" id="IPR037123">
    <property type="entry name" value="PRibGlycinamide_synth_C_sf"/>
</dbReference>
<evidence type="ECO:0000313" key="13">
    <source>
        <dbReference type="EMBL" id="AWK03672.1"/>
    </source>
</evidence>
<dbReference type="Proteomes" id="UP000245250">
    <property type="component" value="Chromosome"/>
</dbReference>
<dbReference type="GO" id="GO:0009113">
    <property type="term" value="P:purine nucleobase biosynthetic process"/>
    <property type="evidence" value="ECO:0007669"/>
    <property type="project" value="InterPro"/>
</dbReference>
<dbReference type="HAMAP" id="MF_00138">
    <property type="entry name" value="GARS"/>
    <property type="match status" value="1"/>
</dbReference>
<dbReference type="InterPro" id="IPR000115">
    <property type="entry name" value="PRibGlycinamide_synth"/>
</dbReference>
<evidence type="ECO:0000256" key="1">
    <source>
        <dbReference type="ARBA" id="ARBA00005174"/>
    </source>
</evidence>
<dbReference type="GO" id="GO:0006189">
    <property type="term" value="P:'de novo' IMP biosynthetic process"/>
    <property type="evidence" value="ECO:0007669"/>
    <property type="project" value="UniProtKB-UniRule"/>
</dbReference>
<comment type="similarity">
    <text evidence="7 10">Belongs to the GARS family.</text>
</comment>
<dbReference type="Gene3D" id="3.40.50.20">
    <property type="match status" value="1"/>
</dbReference>
<keyword evidence="14" id="KW-1185">Reference proteome</keyword>
<evidence type="ECO:0000259" key="12">
    <source>
        <dbReference type="PROSITE" id="PS50975"/>
    </source>
</evidence>
<dbReference type="InterPro" id="IPR013815">
    <property type="entry name" value="ATP_grasp_subdomain_1"/>
</dbReference>
<dbReference type="Gene3D" id="3.30.1490.20">
    <property type="entry name" value="ATP-grasp fold, A domain"/>
    <property type="match status" value="1"/>
</dbReference>
<dbReference type="GO" id="GO:0046872">
    <property type="term" value="F:metal ion binding"/>
    <property type="evidence" value="ECO:0007669"/>
    <property type="project" value="InterPro"/>
</dbReference>
<proteinExistence type="inferred from homology"/>
<evidence type="ECO:0000256" key="2">
    <source>
        <dbReference type="ARBA" id="ARBA00013255"/>
    </source>
</evidence>
<evidence type="ECO:0000313" key="14">
    <source>
        <dbReference type="Proteomes" id="UP000245250"/>
    </source>
</evidence>
<dbReference type="FunFam" id="3.90.600.10:FF:000001">
    <property type="entry name" value="Trifunctional purine biosynthetic protein adenosine-3"/>
    <property type="match status" value="1"/>
</dbReference>
<gene>
    <name evidence="10" type="primary">purD</name>
    <name evidence="13" type="ORF">HYN56_05305</name>
</gene>
<dbReference type="SMART" id="SM01209">
    <property type="entry name" value="GARS_A"/>
    <property type="match status" value="1"/>
</dbReference>
<evidence type="ECO:0000256" key="4">
    <source>
        <dbReference type="ARBA" id="ARBA00022741"/>
    </source>
</evidence>
<dbReference type="PROSITE" id="PS50975">
    <property type="entry name" value="ATP_GRASP"/>
    <property type="match status" value="1"/>
</dbReference>
<dbReference type="Pfam" id="PF02844">
    <property type="entry name" value="GARS_N"/>
    <property type="match status" value="1"/>
</dbReference>
<dbReference type="OrthoDB" id="9807240at2"/>
<comment type="pathway">
    <text evidence="1 10">Purine metabolism; IMP biosynthesis via de novo pathway; N(1)-(5-phospho-D-ribosyl)glycinamide from 5-phospho-alpha-D-ribose 1-diphosphate: step 2/2.</text>
</comment>
<dbReference type="EMBL" id="CP029255">
    <property type="protein sequence ID" value="AWK03672.1"/>
    <property type="molecule type" value="Genomic_DNA"/>
</dbReference>
<dbReference type="SUPFAM" id="SSF56059">
    <property type="entry name" value="Glutathione synthetase ATP-binding domain-like"/>
    <property type="match status" value="1"/>
</dbReference>
<dbReference type="InterPro" id="IPR020561">
    <property type="entry name" value="PRibGlycinamid_synth_ATP-grasp"/>
</dbReference>
<dbReference type="GO" id="GO:0004637">
    <property type="term" value="F:phosphoribosylamine-glycine ligase activity"/>
    <property type="evidence" value="ECO:0007669"/>
    <property type="project" value="UniProtKB-UniRule"/>
</dbReference>
<dbReference type="Gene3D" id="3.90.600.10">
    <property type="entry name" value="Phosphoribosylglycinamide synthetase, C-terminal domain"/>
    <property type="match status" value="1"/>
</dbReference>
<dbReference type="Gene3D" id="3.30.470.20">
    <property type="entry name" value="ATP-grasp fold, B domain"/>
    <property type="match status" value="1"/>
</dbReference>
<comment type="catalytic activity">
    <reaction evidence="10">
        <text>5-phospho-beta-D-ribosylamine + glycine + ATP = N(1)-(5-phospho-beta-D-ribosyl)glycinamide + ADP + phosphate + H(+)</text>
        <dbReference type="Rhea" id="RHEA:17453"/>
        <dbReference type="ChEBI" id="CHEBI:15378"/>
        <dbReference type="ChEBI" id="CHEBI:30616"/>
        <dbReference type="ChEBI" id="CHEBI:43474"/>
        <dbReference type="ChEBI" id="CHEBI:57305"/>
        <dbReference type="ChEBI" id="CHEBI:58681"/>
        <dbReference type="ChEBI" id="CHEBI:143788"/>
        <dbReference type="ChEBI" id="CHEBI:456216"/>
        <dbReference type="EC" id="6.3.4.13"/>
    </reaction>
</comment>
<evidence type="ECO:0000256" key="9">
    <source>
        <dbReference type="ARBA" id="ARBA00042864"/>
    </source>
</evidence>
<sequence>MTILLLGSGGREHAFAWKMTQSPLCEKLFVVPGNAGTAAIAENVAISATDFEAVKALVLKENISLVVVGPEDPLVKGIYDYFKNDESLKHIPVIGPSQLGAQLEGSKEFAKEFLMKHNIPTAAYDSFTAETVEKGCEFLETLQPPYVLKADGLAAGKGVLIIQDLDEAKTELRNMLVHAKFGTASAKVVIEEFLDGIELSCFVLTDGKSYKILPTAKDYKRIGEGDTGLNTGGMGAVSPVPYVDAVLMEKIETRIVKPTIEGFQKDGIEYKGFVFIGLINVKGEPIVIEYNVRMGDPETEVVVPRLKSDLVELFLSVADQKLGDFNLEVDPRSATTVMVVSGGYPEDFEKGKVISGLENIEDSIVFHAGTKLDNGNVVTNGGRVIAITSYGDNFQEAVKKSYQNIDKLSFDKMYFRKDIGFDLI</sequence>
<evidence type="ECO:0000256" key="10">
    <source>
        <dbReference type="HAMAP-Rule" id="MF_00138"/>
    </source>
</evidence>
<dbReference type="UniPathway" id="UPA00074">
    <property type="reaction ID" value="UER00125"/>
</dbReference>
<dbReference type="AlphaFoldDB" id="A0A2S1YI02"/>
<dbReference type="GO" id="GO:0005524">
    <property type="term" value="F:ATP binding"/>
    <property type="evidence" value="ECO:0007669"/>
    <property type="project" value="UniProtKB-UniRule"/>
</dbReference>
<evidence type="ECO:0000256" key="8">
    <source>
        <dbReference type="ARBA" id="ARBA00042242"/>
    </source>
</evidence>
<keyword evidence="5 10" id="KW-0658">Purine biosynthesis</keyword>
<dbReference type="SMART" id="SM01210">
    <property type="entry name" value="GARS_C"/>
    <property type="match status" value="1"/>
</dbReference>
<dbReference type="KEGG" id="fcr:HYN56_05305"/>
<protein>
    <recommendedName>
        <fullName evidence="2 10">Phosphoribosylamine--glycine ligase</fullName>
        <ecNumber evidence="2 10">6.3.4.13</ecNumber>
    </recommendedName>
    <alternativeName>
        <fullName evidence="10">GARS</fullName>
    </alternativeName>
    <alternativeName>
        <fullName evidence="8 10">Glycinamide ribonucleotide synthetase</fullName>
    </alternativeName>
    <alternativeName>
        <fullName evidence="9 10">Phosphoribosylglycinamide synthetase</fullName>
    </alternativeName>
</protein>
<dbReference type="PANTHER" id="PTHR43472">
    <property type="entry name" value="PHOSPHORIBOSYLAMINE--GLYCINE LIGASE"/>
    <property type="match status" value="1"/>
</dbReference>
<dbReference type="SUPFAM" id="SSF52440">
    <property type="entry name" value="PreATP-grasp domain"/>
    <property type="match status" value="1"/>
</dbReference>
<evidence type="ECO:0000256" key="11">
    <source>
        <dbReference type="PROSITE-ProRule" id="PRU00409"/>
    </source>
</evidence>
<evidence type="ECO:0000256" key="6">
    <source>
        <dbReference type="ARBA" id="ARBA00022840"/>
    </source>
</evidence>
<evidence type="ECO:0000256" key="5">
    <source>
        <dbReference type="ARBA" id="ARBA00022755"/>
    </source>
</evidence>
<reference evidence="13 14" key="1">
    <citation type="submission" date="2018-05" db="EMBL/GenBank/DDBJ databases">
        <title>Genome sequencing of Flavobacterium sp. HYN0056.</title>
        <authorList>
            <person name="Yi H."/>
            <person name="Baek C."/>
        </authorList>
    </citation>
    <scope>NUCLEOTIDE SEQUENCE [LARGE SCALE GENOMIC DNA]</scope>
    <source>
        <strain evidence="13 14">HYN0056</strain>
    </source>
</reference>
<keyword evidence="6 11" id="KW-0067">ATP-binding</keyword>
<keyword evidence="4 11" id="KW-0547">Nucleotide-binding</keyword>
<dbReference type="Pfam" id="PF02843">
    <property type="entry name" value="GARS_C"/>
    <property type="match status" value="1"/>
</dbReference>
<organism evidence="13 14">
    <name type="scientific">Flavobacterium crocinum</name>
    <dbReference type="NCBI Taxonomy" id="2183896"/>
    <lineage>
        <taxon>Bacteria</taxon>
        <taxon>Pseudomonadati</taxon>
        <taxon>Bacteroidota</taxon>
        <taxon>Flavobacteriia</taxon>
        <taxon>Flavobacteriales</taxon>
        <taxon>Flavobacteriaceae</taxon>
        <taxon>Flavobacterium</taxon>
    </lineage>
</organism>
<dbReference type="InterPro" id="IPR011761">
    <property type="entry name" value="ATP-grasp"/>
</dbReference>
<accession>A0A2S1YI02</accession>
<dbReference type="Pfam" id="PF01071">
    <property type="entry name" value="GARS_A"/>
    <property type="match status" value="1"/>
</dbReference>
<dbReference type="InterPro" id="IPR011054">
    <property type="entry name" value="Rudment_hybrid_motif"/>
</dbReference>
<dbReference type="InterPro" id="IPR020562">
    <property type="entry name" value="PRibGlycinamide_synth_N"/>
</dbReference>
<keyword evidence="3 10" id="KW-0436">Ligase</keyword>
<dbReference type="SUPFAM" id="SSF51246">
    <property type="entry name" value="Rudiment single hybrid motif"/>
    <property type="match status" value="1"/>
</dbReference>
<dbReference type="InterPro" id="IPR020560">
    <property type="entry name" value="PRibGlycinamide_synth_C-dom"/>
</dbReference>
<dbReference type="PANTHER" id="PTHR43472:SF1">
    <property type="entry name" value="PHOSPHORIBOSYLAMINE--GLYCINE LIGASE, CHLOROPLASTIC"/>
    <property type="match status" value="1"/>
</dbReference>
<dbReference type="RefSeq" id="WP_109191230.1">
    <property type="nucleotide sequence ID" value="NZ_CP029255.1"/>
</dbReference>
<evidence type="ECO:0000256" key="7">
    <source>
        <dbReference type="ARBA" id="ARBA00038345"/>
    </source>
</evidence>
<name>A0A2S1YI02_9FLAO</name>
<dbReference type="NCBIfam" id="TIGR00877">
    <property type="entry name" value="purD"/>
    <property type="match status" value="1"/>
</dbReference>
<dbReference type="InterPro" id="IPR016185">
    <property type="entry name" value="PreATP-grasp_dom_sf"/>
</dbReference>
<feature type="domain" description="ATP-grasp" evidence="12">
    <location>
        <begin position="111"/>
        <end position="319"/>
    </location>
</feature>
<evidence type="ECO:0000256" key="3">
    <source>
        <dbReference type="ARBA" id="ARBA00022598"/>
    </source>
</evidence>